<evidence type="ECO:0000313" key="2">
    <source>
        <dbReference type="Proteomes" id="UP000245423"/>
    </source>
</evidence>
<dbReference type="AlphaFoldDB" id="A0A1M4PPE6"/>
<dbReference type="Proteomes" id="UP000245423">
    <property type="component" value="Chromosome 1"/>
</dbReference>
<protein>
    <submittedName>
        <fullName evidence="1">Uncharacterized protein</fullName>
    </submittedName>
</protein>
<sequence>MLEGFCSNCKKKSYFTHIKNNTYKCDSCGVELKKCKNKKHNCLNMINIKNPSGYCDDCINNGIKVGRVGPIAFFGGIGVLAWKNKGKIIKVASKVIKRV</sequence>
<keyword evidence="2" id="KW-1185">Reference proteome</keyword>
<reference evidence="1 2" key="1">
    <citation type="submission" date="2016-11" db="EMBL/GenBank/DDBJ databases">
        <authorList>
            <person name="Manzoor S."/>
        </authorList>
    </citation>
    <scope>NUCLEOTIDE SEQUENCE [LARGE SCALE GENOMIC DNA]</scope>
    <source>
        <strain evidence="1">Clostridium ultunense strain Esp</strain>
    </source>
</reference>
<proteinExistence type="predicted"/>
<organism evidence="1 2">
    <name type="scientific">[Clostridium] ultunense Esp</name>
    <dbReference type="NCBI Taxonomy" id="1288971"/>
    <lineage>
        <taxon>Bacteria</taxon>
        <taxon>Bacillati</taxon>
        <taxon>Bacillota</taxon>
        <taxon>Tissierellia</taxon>
        <taxon>Tissierellales</taxon>
        <taxon>Tepidimicrobiaceae</taxon>
        <taxon>Schnuerera</taxon>
    </lineage>
</organism>
<dbReference type="RefSeq" id="WP_025641390.1">
    <property type="nucleotide sequence ID" value="NZ_LT669839.1"/>
</dbReference>
<name>A0A1M4PPE6_9FIRM</name>
<gene>
    <name evidence="1" type="ORF">CUESP1_2005</name>
</gene>
<evidence type="ECO:0000313" key="1">
    <source>
        <dbReference type="EMBL" id="SHD77362.1"/>
    </source>
</evidence>
<accession>A0A1M4PPE6</accession>
<dbReference type="EMBL" id="LT669839">
    <property type="protein sequence ID" value="SHD77362.1"/>
    <property type="molecule type" value="Genomic_DNA"/>
</dbReference>